<dbReference type="Pfam" id="PF09375">
    <property type="entry name" value="Peptidase_M75"/>
    <property type="match status" value="1"/>
</dbReference>
<dbReference type="Gene3D" id="1.20.1420.20">
    <property type="entry name" value="M75 peptidase, HXXE motif"/>
    <property type="match status" value="1"/>
</dbReference>
<comment type="subcellular location">
    <subcellularLocation>
        <location evidence="1">Cell envelope</location>
    </subcellularLocation>
</comment>
<evidence type="ECO:0000256" key="1">
    <source>
        <dbReference type="ARBA" id="ARBA00004196"/>
    </source>
</evidence>
<feature type="domain" description="Imelysin-like" evidence="4">
    <location>
        <begin position="43"/>
        <end position="397"/>
    </location>
</feature>
<gene>
    <name evidence="5" type="ORF">FHW37_104278</name>
</gene>
<accession>A0A561QRP6</accession>
<sequence>MIRKIAFSATLALLAASATFTVTPARAETVTTAAVLKHYSELAHAKYQDALTTAQALNKAVDALIAKPSDETLKAAREAWIAARVPYQQTEVYRFGNPIVDDWEGKVNAWPLDEGLIDYVDASYGTESDENALYTANVIANKKIKVNGKTMDLTKFNAKTLRGLNEAGEIEANVATGYHAIEFLLWGQDLNGTGPGAGNRPFTDYSKADCTHGNCDRRAQYLKAATDLLVSDLKDMVAAWAPKGKAAKHVEANGKKGLTAILTGMGSLSYGELAGERMKLGLLLHDPEEEHDCFSDNTYASHLNDAIGIKSAYTGEYTRVDGTKMTGPSLSDLVAAKDKALDTEMKGKLDTTLDAMNAMADRAHKVEAYDQMIGEGNTEGNAVVQKAIDGLIDQSKSVERVLAALDLGTVKLEGSDSLDNPDAVFK</sequence>
<dbReference type="EMBL" id="VIWP01000004">
    <property type="protein sequence ID" value="TWF53007.1"/>
    <property type="molecule type" value="Genomic_DNA"/>
</dbReference>
<evidence type="ECO:0000256" key="3">
    <source>
        <dbReference type="SAM" id="SignalP"/>
    </source>
</evidence>
<feature type="chain" id="PRO_5021982114" evidence="3">
    <location>
        <begin position="28"/>
        <end position="426"/>
    </location>
</feature>
<name>A0A561QRP6_9HYPH</name>
<dbReference type="CDD" id="cd14657">
    <property type="entry name" value="Imelysin_IrpA-like"/>
    <property type="match status" value="1"/>
</dbReference>
<reference evidence="5 6" key="1">
    <citation type="submission" date="2019-06" db="EMBL/GenBank/DDBJ databases">
        <title>Sorghum-associated microbial communities from plants grown in Nebraska, USA.</title>
        <authorList>
            <person name="Schachtman D."/>
        </authorList>
    </citation>
    <scope>NUCLEOTIDE SEQUENCE [LARGE SCALE GENOMIC DNA]</scope>
    <source>
        <strain evidence="5 6">1225</strain>
    </source>
</reference>
<protein>
    <submittedName>
        <fullName evidence="5">Imelysin</fullName>
    </submittedName>
</protein>
<feature type="signal peptide" evidence="3">
    <location>
        <begin position="1"/>
        <end position="27"/>
    </location>
</feature>
<evidence type="ECO:0000313" key="6">
    <source>
        <dbReference type="Proteomes" id="UP000320653"/>
    </source>
</evidence>
<dbReference type="OrthoDB" id="9764688at2"/>
<organism evidence="5 6">
    <name type="scientific">Neorhizobium alkalisoli</name>
    <dbReference type="NCBI Taxonomy" id="528178"/>
    <lineage>
        <taxon>Bacteria</taxon>
        <taxon>Pseudomonadati</taxon>
        <taxon>Pseudomonadota</taxon>
        <taxon>Alphaproteobacteria</taxon>
        <taxon>Hyphomicrobiales</taxon>
        <taxon>Rhizobiaceae</taxon>
        <taxon>Rhizobium/Agrobacterium group</taxon>
        <taxon>Neorhizobium</taxon>
    </lineage>
</organism>
<dbReference type="AlphaFoldDB" id="A0A561QRP6"/>
<keyword evidence="2 3" id="KW-0732">Signal</keyword>
<keyword evidence="6" id="KW-1185">Reference proteome</keyword>
<dbReference type="Proteomes" id="UP000320653">
    <property type="component" value="Unassembled WGS sequence"/>
</dbReference>
<dbReference type="GO" id="GO:0030313">
    <property type="term" value="C:cell envelope"/>
    <property type="evidence" value="ECO:0007669"/>
    <property type="project" value="UniProtKB-SubCell"/>
</dbReference>
<evidence type="ECO:0000259" key="4">
    <source>
        <dbReference type="Pfam" id="PF09375"/>
    </source>
</evidence>
<evidence type="ECO:0000256" key="2">
    <source>
        <dbReference type="ARBA" id="ARBA00022729"/>
    </source>
</evidence>
<comment type="caution">
    <text evidence="5">The sequence shown here is derived from an EMBL/GenBank/DDBJ whole genome shotgun (WGS) entry which is preliminary data.</text>
</comment>
<dbReference type="InterPro" id="IPR038352">
    <property type="entry name" value="Imelysin_sf"/>
</dbReference>
<dbReference type="RefSeq" id="WP_145638502.1">
    <property type="nucleotide sequence ID" value="NZ_VIWP01000004.1"/>
</dbReference>
<dbReference type="InterPro" id="IPR018976">
    <property type="entry name" value="Imelysin-like"/>
</dbReference>
<evidence type="ECO:0000313" key="5">
    <source>
        <dbReference type="EMBL" id="TWF53007.1"/>
    </source>
</evidence>
<proteinExistence type="predicted"/>